<evidence type="ECO:0000313" key="1">
    <source>
        <dbReference type="EMBL" id="MBA8828727.1"/>
    </source>
</evidence>
<dbReference type="Pfam" id="PF06953">
    <property type="entry name" value="ArsD"/>
    <property type="match status" value="1"/>
</dbReference>
<dbReference type="InterPro" id="IPR010712">
    <property type="entry name" value="Arsenical-R_ArsD"/>
</dbReference>
<reference evidence="1 2" key="1">
    <citation type="submission" date="2020-07" db="EMBL/GenBank/DDBJ databases">
        <title>Sequencing the genomes of 1000 actinobacteria strains.</title>
        <authorList>
            <person name="Klenk H.-P."/>
        </authorList>
    </citation>
    <scope>NUCLEOTIDE SEQUENCE [LARGE SCALE GENOMIC DNA]</scope>
    <source>
        <strain evidence="1 2">DSM 23737</strain>
    </source>
</reference>
<comment type="caution">
    <text evidence="1">The sequence shown here is derived from an EMBL/GenBank/DDBJ whole genome shotgun (WGS) entry which is preliminary data.</text>
</comment>
<proteinExistence type="predicted"/>
<dbReference type="EMBL" id="JACGWU010000001">
    <property type="protein sequence ID" value="MBA8828727.1"/>
    <property type="molecule type" value="Genomic_DNA"/>
</dbReference>
<dbReference type="RefSeq" id="WP_182484109.1">
    <property type="nucleotide sequence ID" value="NZ_JACGWU010000001.1"/>
</dbReference>
<keyword evidence="2" id="KW-1185">Reference proteome</keyword>
<dbReference type="Proteomes" id="UP000524237">
    <property type="component" value="Unassembled WGS sequence"/>
</dbReference>
<name>A0A7W3JTC8_9MICO</name>
<dbReference type="GO" id="GO:0046685">
    <property type="term" value="P:response to arsenic-containing substance"/>
    <property type="evidence" value="ECO:0007669"/>
    <property type="project" value="InterPro"/>
</dbReference>
<accession>A0A7W3JTC8</accession>
<dbReference type="GO" id="GO:0003677">
    <property type="term" value="F:DNA binding"/>
    <property type="evidence" value="ECO:0007669"/>
    <property type="project" value="InterPro"/>
</dbReference>
<dbReference type="AlphaFoldDB" id="A0A7W3JTC8"/>
<dbReference type="NCBIfam" id="NF033727">
    <property type="entry name" value="chaperon_ArsD"/>
    <property type="match status" value="1"/>
</dbReference>
<evidence type="ECO:0000313" key="2">
    <source>
        <dbReference type="Proteomes" id="UP000524237"/>
    </source>
</evidence>
<protein>
    <recommendedName>
        <fullName evidence="3">Arsenical resistance operon trans-acting repressor ArsD</fullName>
    </recommendedName>
</protein>
<dbReference type="GO" id="GO:0045892">
    <property type="term" value="P:negative regulation of DNA-templated transcription"/>
    <property type="evidence" value="ECO:0007669"/>
    <property type="project" value="InterPro"/>
</dbReference>
<evidence type="ECO:0008006" key="3">
    <source>
        <dbReference type="Google" id="ProtNLM"/>
    </source>
</evidence>
<dbReference type="Gene3D" id="3.40.30.10">
    <property type="entry name" value="Glutaredoxin"/>
    <property type="match status" value="1"/>
</dbReference>
<sequence>MQVRVFEPALCCNTGVCGPDMAADSDDSLVVFTADMAFIKSQNGDIERHNMANDPMAFVSSETAKSFLEVAGSEGLPLTTVDGVTVMTGQYPTREQLLKFAGLGAVAPASAPAARPLLTMIDVSTDANADSAPGNVCGPSGCC</sequence>
<organism evidence="1 2">
    <name type="scientific">Alpinimonas psychrophila</name>
    <dbReference type="NCBI Taxonomy" id="748908"/>
    <lineage>
        <taxon>Bacteria</taxon>
        <taxon>Bacillati</taxon>
        <taxon>Actinomycetota</taxon>
        <taxon>Actinomycetes</taxon>
        <taxon>Micrococcales</taxon>
        <taxon>Microbacteriaceae</taxon>
        <taxon>Alpinimonas</taxon>
    </lineage>
</organism>
<gene>
    <name evidence="1" type="ORF">FB555_000798</name>
</gene>